<feature type="region of interest" description="Disordered" evidence="2">
    <location>
        <begin position="1"/>
        <end position="47"/>
    </location>
</feature>
<organism evidence="3 4">
    <name type="scientific">Actinorugispora endophytica</name>
    <dbReference type="NCBI Taxonomy" id="1605990"/>
    <lineage>
        <taxon>Bacteria</taxon>
        <taxon>Bacillati</taxon>
        <taxon>Actinomycetota</taxon>
        <taxon>Actinomycetes</taxon>
        <taxon>Streptosporangiales</taxon>
        <taxon>Nocardiopsidaceae</taxon>
        <taxon>Actinorugispora</taxon>
    </lineage>
</organism>
<dbReference type="SUPFAM" id="SSF51735">
    <property type="entry name" value="NAD(P)-binding Rossmann-fold domains"/>
    <property type="match status" value="1"/>
</dbReference>
<gene>
    <name evidence="3" type="ORF">EV190_101394</name>
</gene>
<dbReference type="GO" id="GO:0016616">
    <property type="term" value="F:oxidoreductase activity, acting on the CH-OH group of donors, NAD or NADP as acceptor"/>
    <property type="evidence" value="ECO:0007669"/>
    <property type="project" value="TreeGrafter"/>
</dbReference>
<dbReference type="InterPro" id="IPR036291">
    <property type="entry name" value="NAD(P)-bd_dom_sf"/>
</dbReference>
<evidence type="ECO:0000256" key="1">
    <source>
        <dbReference type="ARBA" id="ARBA00006484"/>
    </source>
</evidence>
<proteinExistence type="inferred from homology"/>
<dbReference type="EMBL" id="SNYN01000001">
    <property type="protein sequence ID" value="TDQ55071.1"/>
    <property type="molecule type" value="Genomic_DNA"/>
</dbReference>
<accession>A0A4R6V450</accession>
<dbReference type="Gene3D" id="3.40.50.720">
    <property type="entry name" value="NAD(P)-binding Rossmann-like Domain"/>
    <property type="match status" value="1"/>
</dbReference>
<dbReference type="PANTHER" id="PTHR42760">
    <property type="entry name" value="SHORT-CHAIN DEHYDROGENASES/REDUCTASES FAMILY MEMBER"/>
    <property type="match status" value="1"/>
</dbReference>
<dbReference type="AlphaFoldDB" id="A0A4R6V450"/>
<comment type="caution">
    <text evidence="3">The sequence shown here is derived from an EMBL/GenBank/DDBJ whole genome shotgun (WGS) entry which is preliminary data.</text>
</comment>
<dbReference type="Proteomes" id="UP000295281">
    <property type="component" value="Unassembled WGS sequence"/>
</dbReference>
<name>A0A4R6V450_9ACTN</name>
<keyword evidence="4" id="KW-1185">Reference proteome</keyword>
<evidence type="ECO:0000313" key="3">
    <source>
        <dbReference type="EMBL" id="TDQ55071.1"/>
    </source>
</evidence>
<comment type="similarity">
    <text evidence="1">Belongs to the short-chain dehydrogenases/reductases (SDR) family.</text>
</comment>
<reference evidence="3 4" key="1">
    <citation type="submission" date="2019-03" db="EMBL/GenBank/DDBJ databases">
        <title>Genomic Encyclopedia of Type Strains, Phase IV (KMG-IV): sequencing the most valuable type-strain genomes for metagenomic binning, comparative biology and taxonomic classification.</title>
        <authorList>
            <person name="Goeker M."/>
        </authorList>
    </citation>
    <scope>NUCLEOTIDE SEQUENCE [LARGE SCALE GENOMIC DNA]</scope>
    <source>
        <strain evidence="3 4">DSM 46770</strain>
    </source>
</reference>
<evidence type="ECO:0000313" key="4">
    <source>
        <dbReference type="Proteomes" id="UP000295281"/>
    </source>
</evidence>
<dbReference type="Pfam" id="PF00106">
    <property type="entry name" value="adh_short"/>
    <property type="match status" value="1"/>
</dbReference>
<dbReference type="InterPro" id="IPR002347">
    <property type="entry name" value="SDR_fam"/>
</dbReference>
<evidence type="ECO:0000256" key="2">
    <source>
        <dbReference type="SAM" id="MobiDB-lite"/>
    </source>
</evidence>
<sequence>MARFPESAGEGAPSEGAVRVKGRTPAGLRSGAVRKGGDDPIPGHVGAGRLRGRRALVAGGFDRVEGPGRVLAAALAKEGAAVAVAGAANGGAVPAQRTRGRRGPTAGTRPEPGVLAAADLLGGLGAHTLPLHCEPGDETDCRKAVAHTALEFGGIDLLVVCADVPPAAWRMTDLGARELERGLRDSVFGAFWLVQAASLYMLEGSAVVLAATRRGGAEHVGYAAGAAGVMSMARSLAVPMRERGIAINGLLLDGADDPRRTAEAGLELATATSGQDTGEVWSLPGRRRAD</sequence>
<protein>
    <submittedName>
        <fullName evidence="3">NAD(P)-dependent dehydrogenase (Short-subunit alcohol dehydrogenase family)</fullName>
    </submittedName>
</protein>